<feature type="compositionally biased region" description="Polar residues" evidence="1">
    <location>
        <begin position="105"/>
        <end position="114"/>
    </location>
</feature>
<dbReference type="HOGENOM" id="CLU_2121362_0_0_1"/>
<dbReference type="Proteomes" id="UP000053424">
    <property type="component" value="Unassembled WGS sequence"/>
</dbReference>
<dbReference type="AlphaFoldDB" id="A0A0C3D0U7"/>
<feature type="region of interest" description="Disordered" evidence="1">
    <location>
        <begin position="88"/>
        <end position="114"/>
    </location>
</feature>
<accession>A0A0C3D0U7</accession>
<evidence type="ECO:0000313" key="3">
    <source>
        <dbReference type="Proteomes" id="UP000053424"/>
    </source>
</evidence>
<dbReference type="EMBL" id="KN831768">
    <property type="protein sequence ID" value="KIM49721.1"/>
    <property type="molecule type" value="Genomic_DNA"/>
</dbReference>
<gene>
    <name evidence="2" type="ORF">M413DRAFT_438870</name>
</gene>
<reference evidence="2 3" key="1">
    <citation type="submission" date="2014-04" db="EMBL/GenBank/DDBJ databases">
        <authorList>
            <consortium name="DOE Joint Genome Institute"/>
            <person name="Kuo A."/>
            <person name="Gay G."/>
            <person name="Dore J."/>
            <person name="Kohler A."/>
            <person name="Nagy L.G."/>
            <person name="Floudas D."/>
            <person name="Copeland A."/>
            <person name="Barry K.W."/>
            <person name="Cichocki N."/>
            <person name="Veneault-Fourrey C."/>
            <person name="LaButti K."/>
            <person name="Lindquist E.A."/>
            <person name="Lipzen A."/>
            <person name="Lundell T."/>
            <person name="Morin E."/>
            <person name="Murat C."/>
            <person name="Sun H."/>
            <person name="Tunlid A."/>
            <person name="Henrissat B."/>
            <person name="Grigoriev I.V."/>
            <person name="Hibbett D.S."/>
            <person name="Martin F."/>
            <person name="Nordberg H.P."/>
            <person name="Cantor M.N."/>
            <person name="Hua S.X."/>
        </authorList>
    </citation>
    <scope>NUCLEOTIDE SEQUENCE [LARGE SCALE GENOMIC DNA]</scope>
    <source>
        <strain evidence="3">h7</strain>
    </source>
</reference>
<name>A0A0C3D0U7_HEBCY</name>
<keyword evidence="3" id="KW-1185">Reference proteome</keyword>
<evidence type="ECO:0000256" key="1">
    <source>
        <dbReference type="SAM" id="MobiDB-lite"/>
    </source>
</evidence>
<sequence>MSYSPRFALNDIDRLLMIVASAPVHFPGFSSQPSLRRVRLSVLNALRALSYTSSVYFGSHIIYWPSSLPIFFATPPVARPWLSQSAANVTDQTVNEPGGNGGNPSPTQSTGYMY</sequence>
<proteinExistence type="predicted"/>
<evidence type="ECO:0000313" key="2">
    <source>
        <dbReference type="EMBL" id="KIM49721.1"/>
    </source>
</evidence>
<protein>
    <submittedName>
        <fullName evidence="2">Uncharacterized protein</fullName>
    </submittedName>
</protein>
<organism evidence="2 3">
    <name type="scientific">Hebeloma cylindrosporum</name>
    <dbReference type="NCBI Taxonomy" id="76867"/>
    <lineage>
        <taxon>Eukaryota</taxon>
        <taxon>Fungi</taxon>
        <taxon>Dikarya</taxon>
        <taxon>Basidiomycota</taxon>
        <taxon>Agaricomycotina</taxon>
        <taxon>Agaricomycetes</taxon>
        <taxon>Agaricomycetidae</taxon>
        <taxon>Agaricales</taxon>
        <taxon>Agaricineae</taxon>
        <taxon>Hymenogastraceae</taxon>
        <taxon>Hebeloma</taxon>
    </lineage>
</organism>
<reference evidence="3" key="2">
    <citation type="submission" date="2015-01" db="EMBL/GenBank/DDBJ databases">
        <title>Evolutionary Origins and Diversification of the Mycorrhizal Mutualists.</title>
        <authorList>
            <consortium name="DOE Joint Genome Institute"/>
            <consortium name="Mycorrhizal Genomics Consortium"/>
            <person name="Kohler A."/>
            <person name="Kuo A."/>
            <person name="Nagy L.G."/>
            <person name="Floudas D."/>
            <person name="Copeland A."/>
            <person name="Barry K.W."/>
            <person name="Cichocki N."/>
            <person name="Veneault-Fourrey C."/>
            <person name="LaButti K."/>
            <person name="Lindquist E.A."/>
            <person name="Lipzen A."/>
            <person name="Lundell T."/>
            <person name="Morin E."/>
            <person name="Murat C."/>
            <person name="Riley R."/>
            <person name="Ohm R."/>
            <person name="Sun H."/>
            <person name="Tunlid A."/>
            <person name="Henrissat B."/>
            <person name="Grigoriev I.V."/>
            <person name="Hibbett D.S."/>
            <person name="Martin F."/>
        </authorList>
    </citation>
    <scope>NUCLEOTIDE SEQUENCE [LARGE SCALE GENOMIC DNA]</scope>
    <source>
        <strain evidence="3">h7</strain>
    </source>
</reference>